<name>F6RIC2_CIOIN</name>
<reference evidence="2" key="4">
    <citation type="submission" date="2025-09" db="UniProtKB">
        <authorList>
            <consortium name="Ensembl"/>
        </authorList>
    </citation>
    <scope>IDENTIFICATION</scope>
</reference>
<dbReference type="InterPro" id="IPR024761">
    <property type="entry name" value="TFIIIC_delta_N"/>
</dbReference>
<dbReference type="GO" id="GO:0000127">
    <property type="term" value="C:transcription factor TFIIIC complex"/>
    <property type="evidence" value="ECO:0000318"/>
    <property type="project" value="GO_Central"/>
</dbReference>
<accession>F6RIC2</accession>
<dbReference type="OrthoDB" id="6021743at2759"/>
<dbReference type="GO" id="GO:0004402">
    <property type="term" value="F:histone acetyltransferase activity"/>
    <property type="evidence" value="ECO:0007669"/>
    <property type="project" value="InterPro"/>
</dbReference>
<dbReference type="InterPro" id="IPR044230">
    <property type="entry name" value="GTF3C4"/>
</dbReference>
<reference evidence="2" key="3">
    <citation type="submission" date="2025-08" db="UniProtKB">
        <authorList>
            <consortium name="Ensembl"/>
        </authorList>
    </citation>
    <scope>IDENTIFICATION</scope>
</reference>
<dbReference type="HOGENOM" id="CLU_018536_0_0_1"/>
<proteinExistence type="predicted"/>
<dbReference type="Ensembl" id="ENSCINT00000013489.3">
    <property type="protein sequence ID" value="ENSCINP00000013489.3"/>
    <property type="gene ID" value="ENSCING00000006569.3"/>
</dbReference>
<accession>A0A1W2WDJ0</accession>
<dbReference type="InParanoid" id="F6RIC2"/>
<dbReference type="PANTHER" id="PTHR15496">
    <property type="entry name" value="GENERAL TRANSCRIPTION FACTOR 3C POLYPEPTIDE 4 FAMILY"/>
    <property type="match status" value="1"/>
</dbReference>
<dbReference type="GeneTree" id="ENSGT00390000011873"/>
<dbReference type="Proteomes" id="UP000008144">
    <property type="component" value="Chromosome 7"/>
</dbReference>
<evidence type="ECO:0000313" key="2">
    <source>
        <dbReference type="Ensembl" id="ENSCINP00000013489.3"/>
    </source>
</evidence>
<keyword evidence="3" id="KW-1185">Reference proteome</keyword>
<dbReference type="GeneID" id="100180654"/>
<dbReference type="SUPFAM" id="SSF50978">
    <property type="entry name" value="WD40 repeat-like"/>
    <property type="match status" value="1"/>
</dbReference>
<protein>
    <submittedName>
        <fullName evidence="2">Uncharacterized LOC100180654</fullName>
    </submittedName>
</protein>
<sequence length="729" mass="82666">MEVTPDSWSATFGESKLENRVVSHHVVDWSDCYTVAVATGRSVVIYSMGLYSESQKLETSFSVENIPRKANVVKHDVGIESYLSEFESLCNQSSNVAAYPDYSIYKIQLDPLLSQATDSTYNEYDMVRFSPRMSTKFTNHCFLATLTLDNRCAILYKVSTGAETEWKEIICPSEQLHAYLNENKRYFPGFKMDSTLTKLEKLIEQKYAASIACMDWSDVYTRFDANDETKEVYFATSTRAGFVVIWRCVVPDFEKPNLNIVYVFQCSYRDIAEIKWCRYAERNRTKTSDNCSLCISSLQGQISVCRFKIKDDSITLKLEREIWGEKDNLIARHFQFIDIEVGCSMLLAAKSQILIAMKLNANLEVCAQVTNLDAHIMPITGMSVVKHGTTHGWYTCSGDGTMVKLDVVLDDENIKLNKEILGTSSDIGAYKSISPSMMHGIAVSPNAAFIAVVTSKPIIISSIQVNNVAFLSFKRNSTPYNAAVTLQSAAFEQNSLNVCYHFLDVIEIIRQHYFVNQNLETVLEEFLTIAPNNYQDETVKLQLRWHLLQIKYSYINSCQTPSPYRQNENTDPNTKLLEEKIKEVELLLIVSQMLKVIKLWCENGVPLDSMVPVVQLVKWLESNKSKLSLQSRNVIYQAKSLPAYLMLPTCPVCLITGQDLALCLDGLTFFSEDGSRWPACCITFSPLQTYKKRKSSCSSLFGKKCEINDPEWIKELLSMECLFSGTPLI</sequence>
<evidence type="ECO:0000259" key="1">
    <source>
        <dbReference type="Pfam" id="PF12657"/>
    </source>
</evidence>
<dbReference type="FunCoup" id="F6RIC2">
    <property type="interactions" value="322"/>
</dbReference>
<dbReference type="Pfam" id="PF12657">
    <property type="entry name" value="TFIIIC_delta"/>
    <property type="match status" value="1"/>
</dbReference>
<dbReference type="InterPro" id="IPR036322">
    <property type="entry name" value="WD40_repeat_dom_sf"/>
</dbReference>
<reference evidence="3" key="1">
    <citation type="journal article" date="2002" name="Science">
        <title>The draft genome of Ciona intestinalis: insights into chordate and vertebrate origins.</title>
        <authorList>
            <person name="Dehal P."/>
            <person name="Satou Y."/>
            <person name="Campbell R.K."/>
            <person name="Chapman J."/>
            <person name="Degnan B."/>
            <person name="De Tomaso A."/>
            <person name="Davidson B."/>
            <person name="Di Gregorio A."/>
            <person name="Gelpke M."/>
            <person name="Goodstein D.M."/>
            <person name="Harafuji N."/>
            <person name="Hastings K.E."/>
            <person name="Ho I."/>
            <person name="Hotta K."/>
            <person name="Huang W."/>
            <person name="Kawashima T."/>
            <person name="Lemaire P."/>
            <person name="Martinez D."/>
            <person name="Meinertzhagen I.A."/>
            <person name="Necula S."/>
            <person name="Nonaka M."/>
            <person name="Putnam N."/>
            <person name="Rash S."/>
            <person name="Saiga H."/>
            <person name="Satake M."/>
            <person name="Terry A."/>
            <person name="Yamada L."/>
            <person name="Wang H.G."/>
            <person name="Awazu S."/>
            <person name="Azumi K."/>
            <person name="Boore J."/>
            <person name="Branno M."/>
            <person name="Chin-Bow S."/>
            <person name="DeSantis R."/>
            <person name="Doyle S."/>
            <person name="Francino P."/>
            <person name="Keys D.N."/>
            <person name="Haga S."/>
            <person name="Hayashi H."/>
            <person name="Hino K."/>
            <person name="Imai K.S."/>
            <person name="Inaba K."/>
            <person name="Kano S."/>
            <person name="Kobayashi K."/>
            <person name="Kobayashi M."/>
            <person name="Lee B.I."/>
            <person name="Makabe K.W."/>
            <person name="Manohar C."/>
            <person name="Matassi G."/>
            <person name="Medina M."/>
            <person name="Mochizuki Y."/>
            <person name="Mount S."/>
            <person name="Morishita T."/>
            <person name="Miura S."/>
            <person name="Nakayama A."/>
            <person name="Nishizaka S."/>
            <person name="Nomoto H."/>
            <person name="Ohta F."/>
            <person name="Oishi K."/>
            <person name="Rigoutsos I."/>
            <person name="Sano M."/>
            <person name="Sasaki A."/>
            <person name="Sasakura Y."/>
            <person name="Shoguchi E."/>
            <person name="Shin-i T."/>
            <person name="Spagnuolo A."/>
            <person name="Stainier D."/>
            <person name="Suzuki M.M."/>
            <person name="Tassy O."/>
            <person name="Takatori N."/>
            <person name="Tokuoka M."/>
            <person name="Yagi K."/>
            <person name="Yoshizaki F."/>
            <person name="Wada S."/>
            <person name="Zhang C."/>
            <person name="Hyatt P.D."/>
            <person name="Larimer F."/>
            <person name="Detter C."/>
            <person name="Doggett N."/>
            <person name="Glavina T."/>
            <person name="Hawkins T."/>
            <person name="Richardson P."/>
            <person name="Lucas S."/>
            <person name="Kohara Y."/>
            <person name="Levine M."/>
            <person name="Satoh N."/>
            <person name="Rokhsar D.S."/>
        </authorList>
    </citation>
    <scope>NUCLEOTIDE SEQUENCE [LARGE SCALE GENOMIC DNA]</scope>
</reference>
<reference evidence="2" key="2">
    <citation type="journal article" date="2008" name="Genome Biol.">
        <title>Improved genome assembly and evidence-based global gene model set for the chordate Ciona intestinalis: new insight into intron and operon populations.</title>
        <authorList>
            <person name="Satou Y."/>
            <person name="Mineta K."/>
            <person name="Ogasawara M."/>
            <person name="Sasakura Y."/>
            <person name="Shoguchi E."/>
            <person name="Ueno K."/>
            <person name="Yamada L."/>
            <person name="Matsumoto J."/>
            <person name="Wasserscheid J."/>
            <person name="Dewar K."/>
            <person name="Wiley G.B."/>
            <person name="Macmil S.L."/>
            <person name="Roe B.A."/>
            <person name="Zeller R.W."/>
            <person name="Hastings K.E."/>
            <person name="Lemaire P."/>
            <person name="Lindquist E."/>
            <person name="Endo T."/>
            <person name="Hotta K."/>
            <person name="Inaba K."/>
        </authorList>
    </citation>
    <scope>NUCLEOTIDE SEQUENCE [LARGE SCALE GENOMIC DNA]</scope>
    <source>
        <strain evidence="2">wild type</strain>
    </source>
</reference>
<dbReference type="OMA" id="GFAHINE"/>
<dbReference type="KEGG" id="cin:100180654"/>
<dbReference type="EMBL" id="EAAA01002383">
    <property type="status" value="NOT_ANNOTATED_CDS"/>
    <property type="molecule type" value="Genomic_DNA"/>
</dbReference>
<dbReference type="RefSeq" id="XP_002125571.1">
    <property type="nucleotide sequence ID" value="XM_002125535.5"/>
</dbReference>
<dbReference type="GO" id="GO:0006384">
    <property type="term" value="P:transcription initiation at RNA polymerase III promoter"/>
    <property type="evidence" value="ECO:0007669"/>
    <property type="project" value="InterPro"/>
</dbReference>
<evidence type="ECO:0000313" key="3">
    <source>
        <dbReference type="Proteomes" id="UP000008144"/>
    </source>
</evidence>
<gene>
    <name evidence="2" type="primary">LOC100180654</name>
</gene>
<dbReference type="AlphaFoldDB" id="F6RIC2"/>
<feature type="domain" description="Transcription factor IIIC 90kDa subunit N-terminal" evidence="1">
    <location>
        <begin position="29"/>
        <end position="457"/>
    </location>
</feature>
<dbReference type="STRING" id="7719.ENSCINP00000013489"/>
<dbReference type="PANTHER" id="PTHR15496:SF2">
    <property type="entry name" value="GENERAL TRANSCRIPTION FACTOR 3C POLYPEPTIDE 4"/>
    <property type="match status" value="1"/>
</dbReference>
<organism evidence="2 3">
    <name type="scientific">Ciona intestinalis</name>
    <name type="common">Transparent sea squirt</name>
    <name type="synonym">Ascidia intestinalis</name>
    <dbReference type="NCBI Taxonomy" id="7719"/>
    <lineage>
        <taxon>Eukaryota</taxon>
        <taxon>Metazoa</taxon>
        <taxon>Chordata</taxon>
        <taxon>Tunicata</taxon>
        <taxon>Ascidiacea</taxon>
        <taxon>Phlebobranchia</taxon>
        <taxon>Cionidae</taxon>
        <taxon>Ciona</taxon>
    </lineage>
</organism>